<dbReference type="InterPro" id="IPR043128">
    <property type="entry name" value="Rev_trsase/Diguanyl_cyclase"/>
</dbReference>
<protein>
    <submittedName>
        <fullName evidence="4">Diguanylate cyclase</fullName>
        <ecNumber evidence="4">2.7.7.65</ecNumber>
    </submittedName>
</protein>
<feature type="domain" description="PAC" evidence="2">
    <location>
        <begin position="259"/>
        <end position="310"/>
    </location>
</feature>
<dbReference type="InterPro" id="IPR000160">
    <property type="entry name" value="GGDEF_dom"/>
</dbReference>
<dbReference type="RefSeq" id="WP_303546029.1">
    <property type="nucleotide sequence ID" value="NZ_JAUOTP010000010.1"/>
</dbReference>
<dbReference type="CDD" id="cd01949">
    <property type="entry name" value="GGDEF"/>
    <property type="match status" value="1"/>
</dbReference>
<evidence type="ECO:0000313" key="5">
    <source>
        <dbReference type="Proteomes" id="UP001169764"/>
    </source>
</evidence>
<organism evidence="4 5">
    <name type="scientific">Sphingomonas natans</name>
    <dbReference type="NCBI Taxonomy" id="3063330"/>
    <lineage>
        <taxon>Bacteria</taxon>
        <taxon>Pseudomonadati</taxon>
        <taxon>Pseudomonadota</taxon>
        <taxon>Alphaproteobacteria</taxon>
        <taxon>Sphingomonadales</taxon>
        <taxon>Sphingomonadaceae</taxon>
        <taxon>Sphingomonas</taxon>
    </lineage>
</organism>
<dbReference type="Gene3D" id="3.30.450.40">
    <property type="match status" value="1"/>
</dbReference>
<keyword evidence="4" id="KW-0808">Transferase</keyword>
<dbReference type="PANTHER" id="PTHR43102">
    <property type="entry name" value="SLR1143 PROTEIN"/>
    <property type="match status" value="1"/>
</dbReference>
<proteinExistence type="predicted"/>
<dbReference type="EC" id="2.7.7.65" evidence="4"/>
<evidence type="ECO:0000313" key="4">
    <source>
        <dbReference type="EMBL" id="MDO6416469.1"/>
    </source>
</evidence>
<keyword evidence="4" id="KW-0548">Nucleotidyltransferase</keyword>
<dbReference type="PROSITE" id="PS50113">
    <property type="entry name" value="PAC"/>
    <property type="match status" value="1"/>
</dbReference>
<dbReference type="InterPro" id="IPR029016">
    <property type="entry name" value="GAF-like_dom_sf"/>
</dbReference>
<evidence type="ECO:0000259" key="3">
    <source>
        <dbReference type="PROSITE" id="PS50887"/>
    </source>
</evidence>
<reference evidence="4" key="1">
    <citation type="submission" date="2023-07" db="EMBL/GenBank/DDBJ databases">
        <authorList>
            <person name="Kim M."/>
        </authorList>
    </citation>
    <scope>NUCLEOTIDE SEQUENCE</scope>
    <source>
        <strain evidence="4">BIUV-7</strain>
    </source>
</reference>
<feature type="region of interest" description="Disordered" evidence="1">
    <location>
        <begin position="473"/>
        <end position="494"/>
    </location>
</feature>
<dbReference type="InterPro" id="IPR029787">
    <property type="entry name" value="Nucleotide_cyclase"/>
</dbReference>
<dbReference type="PROSITE" id="PS50887">
    <property type="entry name" value="GGDEF"/>
    <property type="match status" value="1"/>
</dbReference>
<dbReference type="InterPro" id="IPR003018">
    <property type="entry name" value="GAF"/>
</dbReference>
<dbReference type="SUPFAM" id="SSF55781">
    <property type="entry name" value="GAF domain-like"/>
    <property type="match status" value="1"/>
</dbReference>
<dbReference type="SUPFAM" id="SSF55073">
    <property type="entry name" value="Nucleotide cyclase"/>
    <property type="match status" value="1"/>
</dbReference>
<evidence type="ECO:0000256" key="1">
    <source>
        <dbReference type="SAM" id="MobiDB-lite"/>
    </source>
</evidence>
<name>A0ABT8YDP4_9SPHN</name>
<feature type="domain" description="GGDEF" evidence="3">
    <location>
        <begin position="342"/>
        <end position="477"/>
    </location>
</feature>
<accession>A0ABT8YDP4</accession>
<dbReference type="InterPro" id="IPR000700">
    <property type="entry name" value="PAS-assoc_C"/>
</dbReference>
<dbReference type="Proteomes" id="UP001169764">
    <property type="component" value="Unassembled WGS sequence"/>
</dbReference>
<gene>
    <name evidence="4" type="ORF">Q4F19_18945</name>
</gene>
<dbReference type="SMART" id="SM00267">
    <property type="entry name" value="GGDEF"/>
    <property type="match status" value="1"/>
</dbReference>
<dbReference type="GO" id="GO:0052621">
    <property type="term" value="F:diguanylate cyclase activity"/>
    <property type="evidence" value="ECO:0007669"/>
    <property type="project" value="UniProtKB-EC"/>
</dbReference>
<dbReference type="SUPFAM" id="SSF55785">
    <property type="entry name" value="PYP-like sensor domain (PAS domain)"/>
    <property type="match status" value="1"/>
</dbReference>
<dbReference type="EMBL" id="JAUOTP010000010">
    <property type="protein sequence ID" value="MDO6416469.1"/>
    <property type="molecule type" value="Genomic_DNA"/>
</dbReference>
<dbReference type="PANTHER" id="PTHR43102:SF2">
    <property type="entry name" value="GAF DOMAIN-CONTAINING PROTEIN"/>
    <property type="match status" value="1"/>
</dbReference>
<sequence>MGTSVEIERLATLASLEILDTPPEREFDEIVTLARQLLGADTALISLIDDHRQWFKARDGLDARETPREHAFCAHAIAQDDIFLVPDATCDDRFADNPLVTGGPNIRFYAGMPISAKHPTDDQRLPIGTLCILGPEPRRLGKAEQRTLRALARITEALIDARTTAIGATRLTIEYQATLERLDRSDRVFRQAERIANIGSWRLSLIDDSVIWSDQTYAIHGLSSSEHPSLTDAMNFYPPESRAKLDAAIADTIASHDSFDVETDFVTARDEQRRVRVMGELELKEGTPVALVGVFQDITERHLMERALRDIAETDELTRIASRSRFTAFIDARIAEAQGTGSPLALLLIDLDHFKEVNDRCGHAAGDDLLRLMAKRLRAPYLETSFAARLGGDEFVMVVTCPRVLADLPALLRRMLADLRHTVSRGGLAIRVSATIGAAWLSEGVTTRGELLQHADEALYAAKERQRGAAMIAGQDELIHPPRRSQPPRTGTTG</sequence>
<dbReference type="Gene3D" id="3.30.450.20">
    <property type="entry name" value="PAS domain"/>
    <property type="match status" value="1"/>
</dbReference>
<evidence type="ECO:0000259" key="2">
    <source>
        <dbReference type="PROSITE" id="PS50113"/>
    </source>
</evidence>
<keyword evidence="5" id="KW-1185">Reference proteome</keyword>
<comment type="caution">
    <text evidence="4">The sequence shown here is derived from an EMBL/GenBank/DDBJ whole genome shotgun (WGS) entry which is preliminary data.</text>
</comment>
<dbReference type="Pfam" id="PF01590">
    <property type="entry name" value="GAF"/>
    <property type="match status" value="1"/>
</dbReference>
<dbReference type="Gene3D" id="3.30.70.270">
    <property type="match status" value="1"/>
</dbReference>
<dbReference type="NCBIfam" id="TIGR00254">
    <property type="entry name" value="GGDEF"/>
    <property type="match status" value="1"/>
</dbReference>
<dbReference type="InterPro" id="IPR035965">
    <property type="entry name" value="PAS-like_dom_sf"/>
</dbReference>
<dbReference type="Pfam" id="PF00990">
    <property type="entry name" value="GGDEF"/>
    <property type="match status" value="1"/>
</dbReference>
<dbReference type="SMART" id="SM00065">
    <property type="entry name" value="GAF"/>
    <property type="match status" value="1"/>
</dbReference>